<dbReference type="GO" id="GO:0006629">
    <property type="term" value="P:lipid metabolic process"/>
    <property type="evidence" value="ECO:0007669"/>
    <property type="project" value="InterPro"/>
</dbReference>
<name>A0A914PIB4_9BILA</name>
<protein>
    <submittedName>
        <fullName evidence="3">Fungal lipase-like domain-containing protein</fullName>
    </submittedName>
</protein>
<feature type="domain" description="Fungal lipase-type" evidence="1">
    <location>
        <begin position="67"/>
        <end position="185"/>
    </location>
</feature>
<dbReference type="Pfam" id="PF01764">
    <property type="entry name" value="Lipase_3"/>
    <property type="match status" value="1"/>
</dbReference>
<evidence type="ECO:0000313" key="3">
    <source>
        <dbReference type="WBParaSite" id="PDA_v2.g1543.t1"/>
    </source>
</evidence>
<dbReference type="CDD" id="cd00519">
    <property type="entry name" value="Lipase_3"/>
    <property type="match status" value="1"/>
</dbReference>
<dbReference type="PANTHER" id="PTHR45908">
    <property type="entry name" value="PROTEIN CBG11750-RELATED"/>
    <property type="match status" value="1"/>
</dbReference>
<evidence type="ECO:0000259" key="1">
    <source>
        <dbReference type="Pfam" id="PF01764"/>
    </source>
</evidence>
<dbReference type="InterPro" id="IPR002921">
    <property type="entry name" value="Fungal_lipase-type"/>
</dbReference>
<dbReference type="Gene3D" id="3.40.50.1820">
    <property type="entry name" value="alpha/beta hydrolase"/>
    <property type="match status" value="1"/>
</dbReference>
<organism evidence="2 3">
    <name type="scientific">Panagrolaimus davidi</name>
    <dbReference type="NCBI Taxonomy" id="227884"/>
    <lineage>
        <taxon>Eukaryota</taxon>
        <taxon>Metazoa</taxon>
        <taxon>Ecdysozoa</taxon>
        <taxon>Nematoda</taxon>
        <taxon>Chromadorea</taxon>
        <taxon>Rhabditida</taxon>
        <taxon>Tylenchina</taxon>
        <taxon>Panagrolaimomorpha</taxon>
        <taxon>Panagrolaimoidea</taxon>
        <taxon>Panagrolaimidae</taxon>
        <taxon>Panagrolaimus</taxon>
    </lineage>
</organism>
<dbReference type="SUPFAM" id="SSF53474">
    <property type="entry name" value="alpha/beta-Hydrolases"/>
    <property type="match status" value="1"/>
</dbReference>
<proteinExistence type="predicted"/>
<reference evidence="3" key="1">
    <citation type="submission" date="2022-11" db="UniProtKB">
        <authorList>
            <consortium name="WormBaseParasite"/>
        </authorList>
    </citation>
    <scope>IDENTIFICATION</scope>
</reference>
<evidence type="ECO:0000313" key="2">
    <source>
        <dbReference type="Proteomes" id="UP000887578"/>
    </source>
</evidence>
<dbReference type="InterPro" id="IPR029058">
    <property type="entry name" value="AB_hydrolase_fold"/>
</dbReference>
<keyword evidence="2" id="KW-1185">Reference proteome</keyword>
<sequence length="193" mass="21701">MPLAAAAYSNNPQQCLSNIQYSQYGHQEYYYVGLYRQYTIKCDSLNDTCSGFTAVDCAFHMIIISFKGITNPKQFYQGWNYTEMVPFVIGGKVNKQIFDAFNDIWIKSGMRDDVYTLRNKLSDLYRFTVVGHSTGGAMASLAAATLVSTGITTQDNIFLTTYGQPRTGDKVFADAFTNAFVNNLFLINRTQNL</sequence>
<dbReference type="Proteomes" id="UP000887578">
    <property type="component" value="Unplaced"/>
</dbReference>
<accession>A0A914PIB4</accession>
<dbReference type="WBParaSite" id="PDA_v2.g1543.t1">
    <property type="protein sequence ID" value="PDA_v2.g1543.t1"/>
    <property type="gene ID" value="PDA_v2.g1543"/>
</dbReference>
<dbReference type="AlphaFoldDB" id="A0A914PIB4"/>
<dbReference type="PANTHER" id="PTHR45908:SF11">
    <property type="entry name" value="FUNGAL LIPASE-LIKE DOMAIN-CONTAINING PROTEIN"/>
    <property type="match status" value="1"/>
</dbReference>